<dbReference type="EMBL" id="REGN01001980">
    <property type="protein sequence ID" value="RNA31158.1"/>
    <property type="molecule type" value="Genomic_DNA"/>
</dbReference>
<name>A0A3M7S6B6_BRAPC</name>
<comment type="caution">
    <text evidence="1">The sequence shown here is derived from an EMBL/GenBank/DDBJ whole genome shotgun (WGS) entry which is preliminary data.</text>
</comment>
<organism evidence="1 2">
    <name type="scientific">Brachionus plicatilis</name>
    <name type="common">Marine rotifer</name>
    <name type="synonym">Brachionus muelleri</name>
    <dbReference type="NCBI Taxonomy" id="10195"/>
    <lineage>
        <taxon>Eukaryota</taxon>
        <taxon>Metazoa</taxon>
        <taxon>Spiralia</taxon>
        <taxon>Gnathifera</taxon>
        <taxon>Rotifera</taxon>
        <taxon>Eurotatoria</taxon>
        <taxon>Monogononta</taxon>
        <taxon>Pseudotrocha</taxon>
        <taxon>Ploima</taxon>
        <taxon>Brachionidae</taxon>
        <taxon>Brachionus</taxon>
    </lineage>
</organism>
<dbReference type="Proteomes" id="UP000276133">
    <property type="component" value="Unassembled WGS sequence"/>
</dbReference>
<proteinExistence type="predicted"/>
<gene>
    <name evidence="1" type="ORF">BpHYR1_005302</name>
</gene>
<evidence type="ECO:0000313" key="1">
    <source>
        <dbReference type="EMBL" id="RNA31158.1"/>
    </source>
</evidence>
<keyword evidence="2" id="KW-1185">Reference proteome</keyword>
<reference evidence="1 2" key="1">
    <citation type="journal article" date="2018" name="Sci. Rep.">
        <title>Genomic signatures of local adaptation to the degree of environmental predictability in rotifers.</title>
        <authorList>
            <person name="Franch-Gras L."/>
            <person name="Hahn C."/>
            <person name="Garcia-Roger E.M."/>
            <person name="Carmona M.J."/>
            <person name="Serra M."/>
            <person name="Gomez A."/>
        </authorList>
    </citation>
    <scope>NUCLEOTIDE SEQUENCE [LARGE SCALE GENOMIC DNA]</scope>
    <source>
        <strain evidence="1">HYR1</strain>
    </source>
</reference>
<sequence>MVHISGRRERACFWNWLRVFLVYRQKGSSKVFADKFTLSSGTWLAKTQRAKKHPSDDTKT</sequence>
<protein>
    <submittedName>
        <fullName evidence="1">Uncharacterized protein</fullName>
    </submittedName>
</protein>
<dbReference type="AlphaFoldDB" id="A0A3M7S6B6"/>
<accession>A0A3M7S6B6</accession>
<evidence type="ECO:0000313" key="2">
    <source>
        <dbReference type="Proteomes" id="UP000276133"/>
    </source>
</evidence>